<evidence type="ECO:0000313" key="2">
    <source>
        <dbReference type="EMBL" id="OPA76242.1"/>
    </source>
</evidence>
<keyword evidence="1" id="KW-0812">Transmembrane</keyword>
<evidence type="ECO:0000313" key="3">
    <source>
        <dbReference type="Proteomes" id="UP000190188"/>
    </source>
</evidence>
<dbReference type="RefSeq" id="WP_078500500.1">
    <property type="nucleotide sequence ID" value="NZ_MSZX01000007.1"/>
</dbReference>
<reference evidence="2 3" key="1">
    <citation type="submission" date="2017-01" db="EMBL/GenBank/DDBJ databases">
        <title>Genome analysis of Paenibacillus selenitrireducens ES3-24.</title>
        <authorList>
            <person name="Xu D."/>
            <person name="Yao R."/>
            <person name="Zheng S."/>
        </authorList>
    </citation>
    <scope>NUCLEOTIDE SEQUENCE [LARGE SCALE GENOMIC DNA]</scope>
    <source>
        <strain evidence="2 3">ES3-24</strain>
    </source>
</reference>
<organism evidence="2 3">
    <name type="scientific">Paenibacillus selenitireducens</name>
    <dbReference type="NCBI Taxonomy" id="1324314"/>
    <lineage>
        <taxon>Bacteria</taxon>
        <taxon>Bacillati</taxon>
        <taxon>Bacillota</taxon>
        <taxon>Bacilli</taxon>
        <taxon>Bacillales</taxon>
        <taxon>Paenibacillaceae</taxon>
        <taxon>Paenibacillus</taxon>
    </lineage>
</organism>
<feature type="transmembrane region" description="Helical" evidence="1">
    <location>
        <begin position="58"/>
        <end position="76"/>
    </location>
</feature>
<evidence type="ECO:0000256" key="1">
    <source>
        <dbReference type="SAM" id="Phobius"/>
    </source>
</evidence>
<proteinExistence type="predicted"/>
<dbReference type="AlphaFoldDB" id="A0A1T2X8R6"/>
<feature type="transmembrane region" description="Helical" evidence="1">
    <location>
        <begin position="32"/>
        <end position="52"/>
    </location>
</feature>
<dbReference type="STRING" id="1324314.BVG16_18745"/>
<protein>
    <submittedName>
        <fullName evidence="2">Uncharacterized protein</fullName>
    </submittedName>
</protein>
<accession>A0A1T2X8R6</accession>
<keyword evidence="1" id="KW-1133">Transmembrane helix</keyword>
<dbReference type="Proteomes" id="UP000190188">
    <property type="component" value="Unassembled WGS sequence"/>
</dbReference>
<dbReference type="EMBL" id="MSZX01000007">
    <property type="protein sequence ID" value="OPA76242.1"/>
    <property type="molecule type" value="Genomic_DNA"/>
</dbReference>
<comment type="caution">
    <text evidence="2">The sequence shown here is derived from an EMBL/GenBank/DDBJ whole genome shotgun (WGS) entry which is preliminary data.</text>
</comment>
<gene>
    <name evidence="2" type="ORF">BVG16_18745</name>
</gene>
<feature type="transmembrane region" description="Helical" evidence="1">
    <location>
        <begin position="6"/>
        <end position="23"/>
    </location>
</feature>
<keyword evidence="3" id="KW-1185">Reference proteome</keyword>
<keyword evidence="1" id="KW-0472">Membrane</keyword>
<sequence length="77" mass="8744">MLVIIGFLAVAIVFAFIEVPSLVKRKLRKELWAFYILLTAGILLNIAEGLHWKLPNPLSIIVAVYKPISNIIFRLLK</sequence>
<dbReference type="OrthoDB" id="2440830at2"/>
<name>A0A1T2X8R6_9BACL</name>